<protein>
    <submittedName>
        <fullName evidence="2">Uncharacterized protein</fullName>
    </submittedName>
</protein>
<reference evidence="2 3" key="1">
    <citation type="submission" date="2016-07" db="EMBL/GenBank/DDBJ databases">
        <title>Draft genome of Scalindua rubra, obtained from a brine-seawater interface in the Red Sea, sheds light on salt adaptation in anammox bacteria.</title>
        <authorList>
            <person name="Speth D.R."/>
            <person name="Lagkouvardos I."/>
            <person name="Wang Y."/>
            <person name="Qian P.-Y."/>
            <person name="Dutilh B.E."/>
            <person name="Jetten M.S."/>
        </authorList>
    </citation>
    <scope>NUCLEOTIDE SEQUENCE [LARGE SCALE GENOMIC DNA]</scope>
    <source>
        <strain evidence="2">BSI-1</strain>
    </source>
</reference>
<dbReference type="AlphaFoldDB" id="A0A1E3X3N8"/>
<proteinExistence type="predicted"/>
<name>A0A1E3X3N8_9BACT</name>
<organism evidence="2 3">
    <name type="scientific">Candidatus Scalindua rubra</name>
    <dbReference type="NCBI Taxonomy" id="1872076"/>
    <lineage>
        <taxon>Bacteria</taxon>
        <taxon>Pseudomonadati</taxon>
        <taxon>Planctomycetota</taxon>
        <taxon>Candidatus Brocadiia</taxon>
        <taxon>Candidatus Brocadiales</taxon>
        <taxon>Candidatus Scalinduaceae</taxon>
        <taxon>Candidatus Scalindua</taxon>
    </lineage>
</organism>
<sequence length="59" mass="6624">MNNQIVKVSWILAVLIVICGLLSKFAGVNIFNVQFNINYFHVANTVLLFGILFLLLGKE</sequence>
<keyword evidence="1" id="KW-0812">Transmembrane</keyword>
<gene>
    <name evidence="2" type="ORF">SCARUB_04698</name>
</gene>
<accession>A0A1E3X3N8</accession>
<feature type="transmembrane region" description="Helical" evidence="1">
    <location>
        <begin position="37"/>
        <end position="56"/>
    </location>
</feature>
<evidence type="ECO:0000256" key="1">
    <source>
        <dbReference type="SAM" id="Phobius"/>
    </source>
</evidence>
<dbReference type="EMBL" id="MAYW01000266">
    <property type="protein sequence ID" value="ODS30189.1"/>
    <property type="molecule type" value="Genomic_DNA"/>
</dbReference>
<dbReference type="Proteomes" id="UP000094056">
    <property type="component" value="Unassembled WGS sequence"/>
</dbReference>
<keyword evidence="1" id="KW-1133">Transmembrane helix</keyword>
<feature type="transmembrane region" description="Helical" evidence="1">
    <location>
        <begin position="12"/>
        <end position="31"/>
    </location>
</feature>
<evidence type="ECO:0000313" key="3">
    <source>
        <dbReference type="Proteomes" id="UP000094056"/>
    </source>
</evidence>
<evidence type="ECO:0000313" key="2">
    <source>
        <dbReference type="EMBL" id="ODS30189.1"/>
    </source>
</evidence>
<comment type="caution">
    <text evidence="2">The sequence shown here is derived from an EMBL/GenBank/DDBJ whole genome shotgun (WGS) entry which is preliminary data.</text>
</comment>
<keyword evidence="1" id="KW-0472">Membrane</keyword>